<dbReference type="PANTHER" id="PTHR19136">
    <property type="entry name" value="MOLYBDENUM COFACTOR GUANYLYLTRANSFERASE"/>
    <property type="match status" value="1"/>
</dbReference>
<evidence type="ECO:0000256" key="3">
    <source>
        <dbReference type="ARBA" id="ARBA00022723"/>
    </source>
</evidence>
<name>A0A4P6K208_KTERU</name>
<reference evidence="10 11" key="1">
    <citation type="submission" date="2019-01" db="EMBL/GenBank/DDBJ databases">
        <title>Ktedonosporobacter rubrisoli SCAWS-G2.</title>
        <authorList>
            <person name="Huang Y."/>
            <person name="Yan B."/>
        </authorList>
    </citation>
    <scope>NUCLEOTIDE SEQUENCE [LARGE SCALE GENOMIC DNA]</scope>
    <source>
        <strain evidence="10 11">SCAWS-G2</strain>
    </source>
</reference>
<evidence type="ECO:0000256" key="6">
    <source>
        <dbReference type="ARBA" id="ARBA00023134"/>
    </source>
</evidence>
<dbReference type="GO" id="GO:0061603">
    <property type="term" value="F:molybdenum cofactor guanylyltransferase activity"/>
    <property type="evidence" value="ECO:0007669"/>
    <property type="project" value="UniProtKB-EC"/>
</dbReference>
<dbReference type="EC" id="2.7.7.77" evidence="8"/>
<feature type="domain" description="MobA-like NTP transferase" evidence="9">
    <location>
        <begin position="6"/>
        <end position="167"/>
    </location>
</feature>
<dbReference type="AlphaFoldDB" id="A0A4P6K208"/>
<dbReference type="GO" id="GO:0005737">
    <property type="term" value="C:cytoplasm"/>
    <property type="evidence" value="ECO:0007669"/>
    <property type="project" value="UniProtKB-SubCell"/>
</dbReference>
<feature type="binding site" evidence="8">
    <location>
        <begin position="9"/>
        <end position="11"/>
    </location>
    <ligand>
        <name>GTP</name>
        <dbReference type="ChEBI" id="CHEBI:37565"/>
    </ligand>
</feature>
<proteinExistence type="inferred from homology"/>
<keyword evidence="5 8" id="KW-0460">Magnesium</keyword>
<dbReference type="GO" id="GO:0046872">
    <property type="term" value="F:metal ion binding"/>
    <property type="evidence" value="ECO:0007669"/>
    <property type="project" value="UniProtKB-KW"/>
</dbReference>
<protein>
    <recommendedName>
        <fullName evidence="8">Probable molybdenum cofactor guanylyltransferase</fullName>
        <shortName evidence="8">MoCo guanylyltransferase</shortName>
        <ecNumber evidence="8">2.7.7.77</ecNumber>
    </recommendedName>
    <alternativeName>
        <fullName evidence="8">GTP:molybdopterin guanylyltransferase</fullName>
    </alternativeName>
    <alternativeName>
        <fullName evidence="8">Mo-MPT guanylyltransferase</fullName>
    </alternativeName>
    <alternativeName>
        <fullName evidence="8">Molybdopterin guanylyltransferase</fullName>
    </alternativeName>
    <alternativeName>
        <fullName evidence="8">Molybdopterin-guanine dinucleotide synthase</fullName>
        <shortName evidence="8">MGD synthase</shortName>
    </alternativeName>
</protein>
<dbReference type="Pfam" id="PF12804">
    <property type="entry name" value="NTP_transf_3"/>
    <property type="match status" value="1"/>
</dbReference>
<feature type="binding site" evidence="8">
    <location>
        <position position="104"/>
    </location>
    <ligand>
        <name>GTP</name>
        <dbReference type="ChEBI" id="CHEBI:37565"/>
    </ligand>
</feature>
<keyword evidence="2 8" id="KW-0808">Transferase</keyword>
<evidence type="ECO:0000259" key="9">
    <source>
        <dbReference type="Pfam" id="PF12804"/>
    </source>
</evidence>
<dbReference type="PANTHER" id="PTHR19136:SF81">
    <property type="entry name" value="MOLYBDENUM COFACTOR GUANYLYLTRANSFERASE"/>
    <property type="match status" value="1"/>
</dbReference>
<comment type="domain">
    <text evidence="8">The N-terminal domain determines nucleotide recognition and specific binding, while the C-terminal domain determines the specific binding to the target protein.</text>
</comment>
<comment type="cofactor">
    <cofactor evidence="8">
        <name>Mg(2+)</name>
        <dbReference type="ChEBI" id="CHEBI:18420"/>
    </cofactor>
</comment>
<dbReference type="HAMAP" id="MF_00316">
    <property type="entry name" value="MobA"/>
    <property type="match status" value="1"/>
</dbReference>
<evidence type="ECO:0000256" key="4">
    <source>
        <dbReference type="ARBA" id="ARBA00022741"/>
    </source>
</evidence>
<evidence type="ECO:0000313" key="10">
    <source>
        <dbReference type="EMBL" id="QBD81506.1"/>
    </source>
</evidence>
<dbReference type="InterPro" id="IPR029044">
    <property type="entry name" value="Nucleotide-diphossugar_trans"/>
</dbReference>
<dbReference type="Proteomes" id="UP000290365">
    <property type="component" value="Chromosome"/>
</dbReference>
<dbReference type="GO" id="GO:0006777">
    <property type="term" value="P:Mo-molybdopterin cofactor biosynthetic process"/>
    <property type="evidence" value="ECO:0007669"/>
    <property type="project" value="UniProtKB-KW"/>
</dbReference>
<comment type="catalytic activity">
    <reaction evidence="8">
        <text>Mo-molybdopterin + GTP + H(+) = Mo-molybdopterin guanine dinucleotide + diphosphate</text>
        <dbReference type="Rhea" id="RHEA:34243"/>
        <dbReference type="ChEBI" id="CHEBI:15378"/>
        <dbReference type="ChEBI" id="CHEBI:33019"/>
        <dbReference type="ChEBI" id="CHEBI:37565"/>
        <dbReference type="ChEBI" id="CHEBI:71302"/>
        <dbReference type="ChEBI" id="CHEBI:71310"/>
        <dbReference type="EC" id="2.7.7.77"/>
    </reaction>
</comment>
<keyword evidence="10" id="KW-0548">Nucleotidyltransferase</keyword>
<organism evidence="10 11">
    <name type="scientific">Ktedonosporobacter rubrisoli</name>
    <dbReference type="NCBI Taxonomy" id="2509675"/>
    <lineage>
        <taxon>Bacteria</taxon>
        <taxon>Bacillati</taxon>
        <taxon>Chloroflexota</taxon>
        <taxon>Ktedonobacteria</taxon>
        <taxon>Ktedonobacterales</taxon>
        <taxon>Ktedonosporobacteraceae</taxon>
        <taxon>Ktedonosporobacter</taxon>
    </lineage>
</organism>
<dbReference type="InterPro" id="IPR025877">
    <property type="entry name" value="MobA-like_NTP_Trfase"/>
</dbReference>
<keyword evidence="7 8" id="KW-0501">Molybdenum cofactor biosynthesis</keyword>
<evidence type="ECO:0000256" key="1">
    <source>
        <dbReference type="ARBA" id="ARBA00022490"/>
    </source>
</evidence>
<feature type="binding site" evidence="8">
    <location>
        <position position="75"/>
    </location>
    <ligand>
        <name>GTP</name>
        <dbReference type="ChEBI" id="CHEBI:37565"/>
    </ligand>
</feature>
<feature type="binding site" evidence="8">
    <location>
        <position position="21"/>
    </location>
    <ligand>
        <name>GTP</name>
        <dbReference type="ChEBI" id="CHEBI:37565"/>
    </ligand>
</feature>
<dbReference type="CDD" id="cd02503">
    <property type="entry name" value="MobA"/>
    <property type="match status" value="1"/>
</dbReference>
<dbReference type="RefSeq" id="WP_129892567.1">
    <property type="nucleotide sequence ID" value="NZ_CP035758.1"/>
</dbReference>
<evidence type="ECO:0000256" key="8">
    <source>
        <dbReference type="HAMAP-Rule" id="MF_00316"/>
    </source>
</evidence>
<sequence length="202" mass="22289">MFTSAGIILAGGRSRRMGRDKAFLSLPGPGERTFVEYLTHLLTSLCHEVVLVVRDTEQMARYASYATSNIRLVADKVADTGPLMGLYTGLGAIATTHALVVAVDMPFVQPVMASFLLSCPLDEAPVVPVVKAIPQVLLAVYPRTLVPQLEALLQEGRRDLRSVLEARHVHYIDETHLREIDPQLRSFVNVNTPEELSRLRSS</sequence>
<dbReference type="EMBL" id="CP035758">
    <property type="protein sequence ID" value="QBD81506.1"/>
    <property type="molecule type" value="Genomic_DNA"/>
</dbReference>
<keyword evidence="1 8" id="KW-0963">Cytoplasm</keyword>
<comment type="function">
    <text evidence="8">Transfers a GMP moiety from GTP to Mo-molybdopterin (Mo-MPT) cofactor (Moco or molybdenum cofactor) to form Mo-molybdopterin guanine dinucleotide (Mo-MGD) cofactor.</text>
</comment>
<evidence type="ECO:0000256" key="7">
    <source>
        <dbReference type="ARBA" id="ARBA00023150"/>
    </source>
</evidence>
<dbReference type="SUPFAM" id="SSF53448">
    <property type="entry name" value="Nucleotide-diphospho-sugar transferases"/>
    <property type="match status" value="1"/>
</dbReference>
<keyword evidence="11" id="KW-1185">Reference proteome</keyword>
<comment type="similarity">
    <text evidence="8">Belongs to the MobA family.</text>
</comment>
<gene>
    <name evidence="8" type="primary">mobA</name>
    <name evidence="10" type="ORF">EPA93_38270</name>
</gene>
<keyword evidence="6 8" id="KW-0342">GTP-binding</keyword>
<dbReference type="KEGG" id="kbs:EPA93_38270"/>
<dbReference type="OrthoDB" id="9788394at2"/>
<accession>A0A4P6K208</accession>
<comment type="caution">
    <text evidence="8">Lacks conserved residue(s) required for the propagation of feature annotation.</text>
</comment>
<feature type="binding site" evidence="8">
    <location>
        <position position="104"/>
    </location>
    <ligand>
        <name>Mg(2+)</name>
        <dbReference type="ChEBI" id="CHEBI:18420"/>
    </ligand>
</feature>
<evidence type="ECO:0000256" key="2">
    <source>
        <dbReference type="ARBA" id="ARBA00022679"/>
    </source>
</evidence>
<dbReference type="Gene3D" id="3.90.550.10">
    <property type="entry name" value="Spore Coat Polysaccharide Biosynthesis Protein SpsA, Chain A"/>
    <property type="match status" value="1"/>
</dbReference>
<comment type="subcellular location">
    <subcellularLocation>
        <location evidence="8">Cytoplasm</location>
    </subcellularLocation>
</comment>
<evidence type="ECO:0000256" key="5">
    <source>
        <dbReference type="ARBA" id="ARBA00022842"/>
    </source>
</evidence>
<dbReference type="GO" id="GO:0005525">
    <property type="term" value="F:GTP binding"/>
    <property type="evidence" value="ECO:0007669"/>
    <property type="project" value="UniProtKB-UniRule"/>
</dbReference>
<dbReference type="InterPro" id="IPR013482">
    <property type="entry name" value="Molybde_CF_guanTrfase"/>
</dbReference>
<keyword evidence="4 8" id="KW-0547">Nucleotide-binding</keyword>
<evidence type="ECO:0000313" key="11">
    <source>
        <dbReference type="Proteomes" id="UP000290365"/>
    </source>
</evidence>
<keyword evidence="3 8" id="KW-0479">Metal-binding</keyword>